<reference evidence="9" key="1">
    <citation type="submission" date="2023-07" db="EMBL/GenBank/DDBJ databases">
        <authorList>
            <person name="Stuckert A."/>
        </authorList>
    </citation>
    <scope>NUCLEOTIDE SEQUENCE</scope>
</reference>
<name>A0ABN9L8M4_9NEOB</name>
<evidence type="ECO:0000313" key="9">
    <source>
        <dbReference type="EMBL" id="CAJ0932768.1"/>
    </source>
</evidence>
<sequence>MVVTSLSQNPTVFTSLSQSPTVVTSLSQNPTVATSLSQSPTVVTSLSQSPTVVTSLSQSPTVVTSLSQSPMVVTSVPESYGYHLTFPESYGCHLAFPKSYGCHLAFPESYGCHLAFPESYGCHLAFPKSYGCHLSVPESNSFHLAFPESYSCHLSVPESYGCHLAFPESYGSHLAFPESYGCHLAFSKSNGCHLCPRILRLSPRFPPSPTVVTSLSQSPTVVTSLSQNPTVATSLSPSPTVVTSLSQSPTVVTSLSQSPTVVTSLSQSPMVVTSVPESYGYHLAFPESCGYHYAFFYAFGRHIISCAELDENSQTSPGRIFAPQGAKKSWCSPQISDEEEDSKQVPFPSALQFRSSSVLTMNIPMNIPIFIGFFLLSMAVFPSRSQKPLKKKPPGPNGLQKMPGCCEEVKDLKVQIANLSSLLEELTRKQETDWVNVVMQVMKLESGHKQVENRMTDAEEKYSEMNNRVEIMQSREQAAQTQTQTTADAIYDCSTLYEKNYKISGVYKMPANSFLGSPEMEVYCDMETQGGGWTLIQRRKVGLSSFNRDWKQYKEGFGSIRGDFWLGNENLYRLSRRPTVLRVELEDWEGRVRYAEYAQFSVDNEQNSYRLFLGNYSGNAGRDSLRYHNNTAFSTKDKDNDKCLDDCAGLRKGGYWYNCCTDSNLNGIFYRNGEHNKHSDGISWYGWHGSTYSLKRVEMKIRAQDFQP</sequence>
<gene>
    <name evidence="9" type="ORF">RIMI_LOCUS5248323</name>
</gene>
<proteinExistence type="predicted"/>
<dbReference type="InterPro" id="IPR037579">
    <property type="entry name" value="FIB_ANG-like"/>
</dbReference>
<keyword evidence="2" id="KW-0964">Secreted</keyword>
<organism evidence="9 10">
    <name type="scientific">Ranitomeya imitator</name>
    <name type="common">mimic poison frog</name>
    <dbReference type="NCBI Taxonomy" id="111125"/>
    <lineage>
        <taxon>Eukaryota</taxon>
        <taxon>Metazoa</taxon>
        <taxon>Chordata</taxon>
        <taxon>Craniata</taxon>
        <taxon>Vertebrata</taxon>
        <taxon>Euteleostomi</taxon>
        <taxon>Amphibia</taxon>
        <taxon>Batrachia</taxon>
        <taxon>Anura</taxon>
        <taxon>Neobatrachia</taxon>
        <taxon>Hyloidea</taxon>
        <taxon>Dendrobatidae</taxon>
        <taxon>Dendrobatinae</taxon>
        <taxon>Ranitomeya</taxon>
    </lineage>
</organism>
<keyword evidence="10" id="KW-1185">Reference proteome</keyword>
<dbReference type="Pfam" id="PF00147">
    <property type="entry name" value="Fibrinogen_C"/>
    <property type="match status" value="1"/>
</dbReference>
<evidence type="ECO:0000256" key="1">
    <source>
        <dbReference type="ARBA" id="ARBA00004613"/>
    </source>
</evidence>
<dbReference type="PANTHER" id="PTHR47221:SF6">
    <property type="entry name" value="FIBRINOGEN ALPHA CHAIN"/>
    <property type="match status" value="1"/>
</dbReference>
<dbReference type="InterPro" id="IPR014716">
    <property type="entry name" value="Fibrinogen_a/b/g_C_1"/>
</dbReference>
<evidence type="ECO:0000256" key="7">
    <source>
        <dbReference type="SAM" id="Coils"/>
    </source>
</evidence>
<keyword evidence="5" id="KW-1015">Disulfide bond</keyword>
<feature type="domain" description="Fibrinogen C-terminal" evidence="8">
    <location>
        <begin position="484"/>
        <end position="705"/>
    </location>
</feature>
<dbReference type="NCBIfam" id="NF040941">
    <property type="entry name" value="GGGWT_bact"/>
    <property type="match status" value="1"/>
</dbReference>
<keyword evidence="6" id="KW-0325">Glycoprotein</keyword>
<protein>
    <recommendedName>
        <fullName evidence="8">Fibrinogen C-terminal domain-containing protein</fullName>
    </recommendedName>
</protein>
<dbReference type="InterPro" id="IPR002181">
    <property type="entry name" value="Fibrinogen_a/b/g_C_dom"/>
</dbReference>
<comment type="subcellular location">
    <subcellularLocation>
        <location evidence="1">Secreted</location>
    </subcellularLocation>
</comment>
<dbReference type="CDD" id="cd00087">
    <property type="entry name" value="FReD"/>
    <property type="match status" value="1"/>
</dbReference>
<dbReference type="PROSITE" id="PS51406">
    <property type="entry name" value="FIBRINOGEN_C_2"/>
    <property type="match status" value="1"/>
</dbReference>
<keyword evidence="4 7" id="KW-0175">Coiled coil</keyword>
<comment type="caution">
    <text evidence="9">The sequence shown here is derived from an EMBL/GenBank/DDBJ whole genome shotgun (WGS) entry which is preliminary data.</text>
</comment>
<dbReference type="InterPro" id="IPR036056">
    <property type="entry name" value="Fibrinogen-like_C"/>
</dbReference>
<accession>A0ABN9L8M4</accession>
<evidence type="ECO:0000256" key="3">
    <source>
        <dbReference type="ARBA" id="ARBA00022729"/>
    </source>
</evidence>
<evidence type="ECO:0000256" key="6">
    <source>
        <dbReference type="ARBA" id="ARBA00023180"/>
    </source>
</evidence>
<evidence type="ECO:0000259" key="8">
    <source>
        <dbReference type="PROSITE" id="PS51406"/>
    </source>
</evidence>
<evidence type="ECO:0000256" key="5">
    <source>
        <dbReference type="ARBA" id="ARBA00023157"/>
    </source>
</evidence>
<keyword evidence="3" id="KW-0732">Signal</keyword>
<dbReference type="EMBL" id="CAUEEQ010008883">
    <property type="protein sequence ID" value="CAJ0932768.1"/>
    <property type="molecule type" value="Genomic_DNA"/>
</dbReference>
<feature type="coiled-coil region" evidence="7">
    <location>
        <begin position="409"/>
        <end position="475"/>
    </location>
</feature>
<evidence type="ECO:0000256" key="4">
    <source>
        <dbReference type="ARBA" id="ARBA00023054"/>
    </source>
</evidence>
<evidence type="ECO:0000313" key="10">
    <source>
        <dbReference type="Proteomes" id="UP001176940"/>
    </source>
</evidence>
<dbReference type="SUPFAM" id="SSF56496">
    <property type="entry name" value="Fibrinogen C-terminal domain-like"/>
    <property type="match status" value="1"/>
</dbReference>
<dbReference type="Proteomes" id="UP001176940">
    <property type="component" value="Unassembled WGS sequence"/>
</dbReference>
<evidence type="ECO:0000256" key="2">
    <source>
        <dbReference type="ARBA" id="ARBA00022525"/>
    </source>
</evidence>
<dbReference type="SMART" id="SM00186">
    <property type="entry name" value="FBG"/>
    <property type="match status" value="1"/>
</dbReference>
<dbReference type="PANTHER" id="PTHR47221">
    <property type="entry name" value="FIBRINOGEN ALPHA CHAIN"/>
    <property type="match status" value="1"/>
</dbReference>
<dbReference type="Gene3D" id="3.90.215.10">
    <property type="entry name" value="Gamma Fibrinogen, chain A, domain 1"/>
    <property type="match status" value="1"/>
</dbReference>